<name>A0A6J5YDT8_9ZZZZ</name>
<feature type="region of interest" description="Disordered" evidence="1">
    <location>
        <begin position="1"/>
        <end position="28"/>
    </location>
</feature>
<feature type="compositionally biased region" description="Low complexity" evidence="1">
    <location>
        <begin position="1"/>
        <end position="14"/>
    </location>
</feature>
<organism evidence="2">
    <name type="scientific">freshwater metagenome</name>
    <dbReference type="NCBI Taxonomy" id="449393"/>
    <lineage>
        <taxon>unclassified sequences</taxon>
        <taxon>metagenomes</taxon>
        <taxon>ecological metagenomes</taxon>
    </lineage>
</organism>
<reference evidence="2" key="1">
    <citation type="submission" date="2020-05" db="EMBL/GenBank/DDBJ databases">
        <authorList>
            <person name="Chiriac C."/>
            <person name="Salcher M."/>
            <person name="Ghai R."/>
            <person name="Kavagutti S V."/>
        </authorList>
    </citation>
    <scope>NUCLEOTIDE SEQUENCE</scope>
</reference>
<gene>
    <name evidence="2" type="ORF">UFOPK1392_01341</name>
</gene>
<protein>
    <submittedName>
        <fullName evidence="2">Unannotated protein</fullName>
    </submittedName>
</protein>
<accession>A0A6J5YDT8</accession>
<proteinExistence type="predicted"/>
<evidence type="ECO:0000313" key="2">
    <source>
        <dbReference type="EMBL" id="CAB4323585.1"/>
    </source>
</evidence>
<sequence>MAASRSSRSATASAVSNLRTRSQGPVVPLEPDQRAGLFAAKARGLVAAHLQLDAAVLTGRPLPFGAAVLHDDQLWVLLGDQAARNLGPAMVWASRQSSSGLHLLVDSEVDTGIVARRAALFADPPQVWSVRGRVIAPAVAAGACVPIEPSAVARDAAVVLHEAGLEVVVEHGEIRGEIRGLEVARVVIQEDAGARVDVGVGRHDREAFAMVHGSVPTPEALASVIASVDRVRRPEAEPHPLRQLAPEGWLRWRLLTDPSLIGLTELRFAEAALERESVKDTGAAIAFGRDHEGNDVVVACSVGIDLDLVPSAADARFSLNPTAQLLIVLPSRDLHPAAHQLAAQLAYPARFVTVDGDWRVARAEQFT</sequence>
<dbReference type="EMBL" id="CAEMXZ010000055">
    <property type="protein sequence ID" value="CAB4323585.1"/>
    <property type="molecule type" value="Genomic_DNA"/>
</dbReference>
<dbReference type="AlphaFoldDB" id="A0A6J5YDT8"/>
<evidence type="ECO:0000256" key="1">
    <source>
        <dbReference type="SAM" id="MobiDB-lite"/>
    </source>
</evidence>